<dbReference type="PANTHER" id="PTHR21567:SF9">
    <property type="entry name" value="CLIP-ASSOCIATING PROTEIN"/>
    <property type="match status" value="1"/>
</dbReference>
<dbReference type="OMA" id="VHIRRTH"/>
<feature type="compositionally biased region" description="Polar residues" evidence="6">
    <location>
        <begin position="891"/>
        <end position="907"/>
    </location>
</feature>
<feature type="compositionally biased region" description="Low complexity" evidence="6">
    <location>
        <begin position="305"/>
        <end position="321"/>
    </location>
</feature>
<dbReference type="GeneID" id="19201872"/>
<feature type="compositionally biased region" description="Low complexity" evidence="6">
    <location>
        <begin position="680"/>
        <end position="690"/>
    </location>
</feature>
<evidence type="ECO:0000259" key="7">
    <source>
        <dbReference type="Pfam" id="PF12348"/>
    </source>
</evidence>
<proteinExistence type="inferred from homology"/>
<sequence>MSTERLEKLVNQCKSNDVDSKIDAVNKLQAEFETGLEIVDAEPLVAALKSCLRVANQHLTTATLSALPPFLPLIISRHGPSAPARSTSMSTSTSSSSNSSIDLNNLRLAMSAFLPAPGIIERLGDNREKARDRAREALVLIGGFAFRSGTPSSKLNQSRGQEPPLAVFERYMRESGLGSKVWRVREQSLLTLVHIRRSHHLFPLKPYMTMLVEMLEDTDGNVRAIASPSVIELFTGPGVSDAARADLKKEMTKKNVRKGIMDNILSKLVSGRGNGARTPDSSESGDAGAKKEYVPPSLLLAGRKPTSSSTTSTTQPPSSMSRVTSHGRPPSRAAAVVSPPPPPVGTPTEGSSTVEPVYITSSRDLENEFSSMIKPFEGKETEHNWAARERAIMRVRGMLKGDLHNRYHDIFIACLREPFIQNSFKTSNSLRTTVAANTCSLYSELAVALGTALDPFCESLYSNLLRMAGFTKKIIAQQSQATVITILKNTSSQPRTLLPLLWNHLQEKTVQTRAYMVSHISDYIQTHGFRAKAYIESSGGLEILEKSIKKALNDPNPAVRETARVVFWSFENVWREPGMIIMDTLDATARKQLQKACPDPSAVPDLPTETPKVAKKSVAAAIAATRAKQRANANAPPTLRHQATSTSYAAARAASPPAKRIVSSPLDPSSSTNGHNALASSHPTLSSRPSLSPPISPRSRMMTTGAMPRSVSTGAVTTSYSRSPSESPTSDLPQGIKRRPSSPLSRPPAQRGPSANMDTFRPSKSNAVPVLARASNLFPDFDDDEELLLATTVPVPDSDSDADDHNLMSFSTPYKLYPPKQQNAEPRSKRPSFSPRSDDSRQTASNALSNGSQGKSDIAVEDALRARAEQAESTAERLLEELSDPEKDSGNHPTIPSSLLLGSTHQTPKAAKNAGSVFRSLGPPPVTPVNRNASIFRQAAAFQNSPAAPANNGADSLLKPLQDQSHMSSWWLKRTSAIDTGTPLKAVNVPDRAAELEEYISLLEDGDNSVRVLQKLAQLCSNNPLSPDITSPLSPGLGLPNTTSPFLSTLPKRDVGPIIPNLWTKDKKFGRLFGALLKVLDPSKSAETLEYALIVLWEILTNQGSFLDGQEADMFTAIFQVRYSNQLNVLEATKTIRDGLCARAEPVYGLTLLHGSLRTFMAEPSADVSSRDATHAFGLIALAKFIMRLPLEILEDELPRLKTTLLSALNESAPVVREAASTAIIAAQMVLRDETHLFALLDGLSEYQKNLLTYYFEKHGARAVDVNANAAGMTKLEGQMGRLDKLMNTPHKTRPTDA</sequence>
<dbReference type="InterPro" id="IPR016024">
    <property type="entry name" value="ARM-type_fold"/>
</dbReference>
<dbReference type="EMBL" id="JH711577">
    <property type="protein sequence ID" value="EIW82237.1"/>
    <property type="molecule type" value="Genomic_DNA"/>
</dbReference>
<dbReference type="GO" id="GO:0005876">
    <property type="term" value="C:spindle microtubule"/>
    <property type="evidence" value="ECO:0007669"/>
    <property type="project" value="TreeGrafter"/>
</dbReference>
<feature type="compositionally biased region" description="Polar residues" evidence="6">
    <location>
        <begin position="666"/>
        <end position="679"/>
    </location>
</feature>
<evidence type="ECO:0000256" key="4">
    <source>
        <dbReference type="ARBA" id="ARBA00022701"/>
    </source>
</evidence>
<dbReference type="GO" id="GO:0008017">
    <property type="term" value="F:microtubule binding"/>
    <property type="evidence" value="ECO:0007669"/>
    <property type="project" value="TreeGrafter"/>
</dbReference>
<feature type="region of interest" description="Disordered" evidence="6">
    <location>
        <begin position="625"/>
        <end position="763"/>
    </location>
</feature>
<keyword evidence="3" id="KW-0132">Cell division</keyword>
<dbReference type="OrthoDB" id="46159at2759"/>
<dbReference type="GO" id="GO:0005881">
    <property type="term" value="C:cytoplasmic microtubule"/>
    <property type="evidence" value="ECO:0007669"/>
    <property type="project" value="TreeGrafter"/>
</dbReference>
<dbReference type="Gene3D" id="1.25.10.10">
    <property type="entry name" value="Leucine-rich Repeat Variant"/>
    <property type="match status" value="3"/>
</dbReference>
<dbReference type="SUPFAM" id="SSF48371">
    <property type="entry name" value="ARM repeat"/>
    <property type="match status" value="1"/>
</dbReference>
<dbReference type="Proteomes" id="UP000053558">
    <property type="component" value="Unassembled WGS sequence"/>
</dbReference>
<dbReference type="KEGG" id="cput:CONPUDRAFT_143692"/>
<organism evidence="8 9">
    <name type="scientific">Coniophora puteana (strain RWD-64-598)</name>
    <name type="common">Brown rot fungus</name>
    <dbReference type="NCBI Taxonomy" id="741705"/>
    <lineage>
        <taxon>Eukaryota</taxon>
        <taxon>Fungi</taxon>
        <taxon>Dikarya</taxon>
        <taxon>Basidiomycota</taxon>
        <taxon>Agaricomycotina</taxon>
        <taxon>Agaricomycetes</taxon>
        <taxon>Agaricomycetidae</taxon>
        <taxon>Boletales</taxon>
        <taxon>Coniophorineae</taxon>
        <taxon>Coniophoraceae</taxon>
        <taxon>Coniophora</taxon>
    </lineage>
</organism>
<feature type="region of interest" description="Disordered" evidence="6">
    <location>
        <begin position="794"/>
        <end position="857"/>
    </location>
</feature>
<feature type="compositionally biased region" description="Low complexity" evidence="6">
    <location>
        <begin position="717"/>
        <end position="730"/>
    </location>
</feature>
<keyword evidence="9" id="KW-1185">Reference proteome</keyword>
<protein>
    <recommendedName>
        <fullName evidence="7">CLASP N-terminal domain-containing protein</fullName>
    </recommendedName>
</protein>
<evidence type="ECO:0000313" key="9">
    <source>
        <dbReference type="Proteomes" id="UP000053558"/>
    </source>
</evidence>
<keyword evidence="5" id="KW-0131">Cell cycle</keyword>
<gene>
    <name evidence="8" type="ORF">CONPUDRAFT_143692</name>
</gene>
<feature type="region of interest" description="Disordered" evidence="6">
    <location>
        <begin position="882"/>
        <end position="925"/>
    </location>
</feature>
<evidence type="ECO:0000256" key="6">
    <source>
        <dbReference type="SAM" id="MobiDB-lite"/>
    </source>
</evidence>
<evidence type="ECO:0000313" key="8">
    <source>
        <dbReference type="EMBL" id="EIW82237.1"/>
    </source>
</evidence>
<comment type="subcellular location">
    <subcellularLocation>
        <location evidence="1">Cytoplasm</location>
        <location evidence="1">Cytoskeleton</location>
        <location evidence="1">Spindle</location>
    </subcellularLocation>
</comment>
<feature type="compositionally biased region" description="Low complexity" evidence="6">
    <location>
        <begin position="643"/>
        <end position="658"/>
    </location>
</feature>
<evidence type="ECO:0000256" key="2">
    <source>
        <dbReference type="ARBA" id="ARBA00009549"/>
    </source>
</evidence>
<dbReference type="GO" id="GO:1990023">
    <property type="term" value="C:mitotic spindle midzone"/>
    <property type="evidence" value="ECO:0007669"/>
    <property type="project" value="TreeGrafter"/>
</dbReference>
<dbReference type="RefSeq" id="XP_007767972.1">
    <property type="nucleotide sequence ID" value="XM_007769782.1"/>
</dbReference>
<feature type="compositionally biased region" description="Low complexity" evidence="6">
    <location>
        <begin position="625"/>
        <end position="635"/>
    </location>
</feature>
<dbReference type="GO" id="GO:0005815">
    <property type="term" value="C:microtubule organizing center"/>
    <property type="evidence" value="ECO:0007669"/>
    <property type="project" value="TreeGrafter"/>
</dbReference>
<feature type="region of interest" description="Disordered" evidence="6">
    <location>
        <begin position="270"/>
        <end position="355"/>
    </location>
</feature>
<comment type="similarity">
    <text evidence="2">Belongs to the CLASP family.</text>
</comment>
<feature type="domain" description="CLASP N-terminal" evidence="7">
    <location>
        <begin position="365"/>
        <end position="594"/>
    </location>
</feature>
<feature type="compositionally biased region" description="Low complexity" evidence="6">
    <location>
        <begin position="328"/>
        <end position="337"/>
    </location>
</feature>
<name>A0A5M3MT68_CONPW</name>
<feature type="compositionally biased region" description="Polar residues" evidence="6">
    <location>
        <begin position="842"/>
        <end position="855"/>
    </location>
</feature>
<accession>A0A5M3MT68</accession>
<dbReference type="GO" id="GO:0090307">
    <property type="term" value="P:mitotic spindle assembly"/>
    <property type="evidence" value="ECO:0007669"/>
    <property type="project" value="TreeGrafter"/>
</dbReference>
<keyword evidence="5" id="KW-0498">Mitosis</keyword>
<dbReference type="InterPro" id="IPR024395">
    <property type="entry name" value="CLASP_N_dom"/>
</dbReference>
<dbReference type="Pfam" id="PF12348">
    <property type="entry name" value="CLASP_N"/>
    <property type="match status" value="1"/>
</dbReference>
<dbReference type="PANTHER" id="PTHR21567">
    <property type="entry name" value="CLASP"/>
    <property type="match status" value="1"/>
</dbReference>
<dbReference type="GO" id="GO:0051301">
    <property type="term" value="P:cell division"/>
    <property type="evidence" value="ECO:0007669"/>
    <property type="project" value="UniProtKB-KW"/>
</dbReference>
<evidence type="ECO:0000256" key="5">
    <source>
        <dbReference type="ARBA" id="ARBA00022776"/>
    </source>
</evidence>
<reference evidence="9" key="1">
    <citation type="journal article" date="2012" name="Science">
        <title>The Paleozoic origin of enzymatic lignin decomposition reconstructed from 31 fungal genomes.</title>
        <authorList>
            <person name="Floudas D."/>
            <person name="Binder M."/>
            <person name="Riley R."/>
            <person name="Barry K."/>
            <person name="Blanchette R.A."/>
            <person name="Henrissat B."/>
            <person name="Martinez A.T."/>
            <person name="Otillar R."/>
            <person name="Spatafora J.W."/>
            <person name="Yadav J.S."/>
            <person name="Aerts A."/>
            <person name="Benoit I."/>
            <person name="Boyd A."/>
            <person name="Carlson A."/>
            <person name="Copeland A."/>
            <person name="Coutinho P.M."/>
            <person name="de Vries R.P."/>
            <person name="Ferreira P."/>
            <person name="Findley K."/>
            <person name="Foster B."/>
            <person name="Gaskell J."/>
            <person name="Glotzer D."/>
            <person name="Gorecki P."/>
            <person name="Heitman J."/>
            <person name="Hesse C."/>
            <person name="Hori C."/>
            <person name="Igarashi K."/>
            <person name="Jurgens J.A."/>
            <person name="Kallen N."/>
            <person name="Kersten P."/>
            <person name="Kohler A."/>
            <person name="Kuees U."/>
            <person name="Kumar T.K.A."/>
            <person name="Kuo A."/>
            <person name="LaButti K."/>
            <person name="Larrondo L.F."/>
            <person name="Lindquist E."/>
            <person name="Ling A."/>
            <person name="Lombard V."/>
            <person name="Lucas S."/>
            <person name="Lundell T."/>
            <person name="Martin R."/>
            <person name="McLaughlin D.J."/>
            <person name="Morgenstern I."/>
            <person name="Morin E."/>
            <person name="Murat C."/>
            <person name="Nagy L.G."/>
            <person name="Nolan M."/>
            <person name="Ohm R.A."/>
            <person name="Patyshakuliyeva A."/>
            <person name="Rokas A."/>
            <person name="Ruiz-Duenas F.J."/>
            <person name="Sabat G."/>
            <person name="Salamov A."/>
            <person name="Samejima M."/>
            <person name="Schmutz J."/>
            <person name="Slot J.C."/>
            <person name="St John F."/>
            <person name="Stenlid J."/>
            <person name="Sun H."/>
            <person name="Sun S."/>
            <person name="Syed K."/>
            <person name="Tsang A."/>
            <person name="Wiebenga A."/>
            <person name="Young D."/>
            <person name="Pisabarro A."/>
            <person name="Eastwood D.C."/>
            <person name="Martin F."/>
            <person name="Cullen D."/>
            <person name="Grigoriev I.V."/>
            <person name="Hibbett D.S."/>
        </authorList>
    </citation>
    <scope>NUCLEOTIDE SEQUENCE [LARGE SCALE GENOMIC DNA]</scope>
    <source>
        <strain evidence="9">RWD-64-598 SS2</strain>
    </source>
</reference>
<evidence type="ECO:0000256" key="3">
    <source>
        <dbReference type="ARBA" id="ARBA00022618"/>
    </source>
</evidence>
<evidence type="ECO:0000256" key="1">
    <source>
        <dbReference type="ARBA" id="ARBA00004186"/>
    </source>
</evidence>
<keyword evidence="4" id="KW-0493">Microtubule</keyword>
<comment type="caution">
    <text evidence="8">The sequence shown here is derived from an EMBL/GenBank/DDBJ whole genome shotgun (WGS) entry which is preliminary data.</text>
</comment>
<dbReference type="InterPro" id="IPR011989">
    <property type="entry name" value="ARM-like"/>
</dbReference>